<gene>
    <name evidence="2" type="ORF">EVAR_21123_1</name>
</gene>
<evidence type="ECO:0000313" key="3">
    <source>
        <dbReference type="Proteomes" id="UP000299102"/>
    </source>
</evidence>
<accession>A0A4C1VV88</accession>
<feature type="compositionally biased region" description="Polar residues" evidence="1">
    <location>
        <begin position="114"/>
        <end position="135"/>
    </location>
</feature>
<comment type="caution">
    <text evidence="2">The sequence shown here is derived from an EMBL/GenBank/DDBJ whole genome shotgun (WGS) entry which is preliminary data.</text>
</comment>
<protein>
    <submittedName>
        <fullName evidence="2">Uncharacterized protein</fullName>
    </submittedName>
</protein>
<feature type="region of interest" description="Disordered" evidence="1">
    <location>
        <begin position="92"/>
        <end position="175"/>
    </location>
</feature>
<evidence type="ECO:0000313" key="2">
    <source>
        <dbReference type="EMBL" id="GBP42119.1"/>
    </source>
</evidence>
<sequence>MITEINSRNEVDELIRALLGHRRFQTIGFGCCLDIKVDFGMPQPIGDNSSLNAVWPAPYKMIAKLNIARYVDTKDPDALCGTRRCASKKWKRNKRGYLSDKHAKSIPRYETNQKKTTGQSVNNKPAHSIRINSSHSTRRVKLKCGPSALPPAGPPPSPPTRPPPPALCRPPHLSS</sequence>
<evidence type="ECO:0000256" key="1">
    <source>
        <dbReference type="SAM" id="MobiDB-lite"/>
    </source>
</evidence>
<feature type="compositionally biased region" description="Pro residues" evidence="1">
    <location>
        <begin position="148"/>
        <end position="168"/>
    </location>
</feature>
<proteinExistence type="predicted"/>
<organism evidence="2 3">
    <name type="scientific">Eumeta variegata</name>
    <name type="common">Bagworm moth</name>
    <name type="synonym">Eumeta japonica</name>
    <dbReference type="NCBI Taxonomy" id="151549"/>
    <lineage>
        <taxon>Eukaryota</taxon>
        <taxon>Metazoa</taxon>
        <taxon>Ecdysozoa</taxon>
        <taxon>Arthropoda</taxon>
        <taxon>Hexapoda</taxon>
        <taxon>Insecta</taxon>
        <taxon>Pterygota</taxon>
        <taxon>Neoptera</taxon>
        <taxon>Endopterygota</taxon>
        <taxon>Lepidoptera</taxon>
        <taxon>Glossata</taxon>
        <taxon>Ditrysia</taxon>
        <taxon>Tineoidea</taxon>
        <taxon>Psychidae</taxon>
        <taxon>Oiketicinae</taxon>
        <taxon>Eumeta</taxon>
    </lineage>
</organism>
<dbReference type="AlphaFoldDB" id="A0A4C1VV88"/>
<name>A0A4C1VV88_EUMVA</name>
<reference evidence="2 3" key="1">
    <citation type="journal article" date="2019" name="Commun. Biol.">
        <title>The bagworm genome reveals a unique fibroin gene that provides high tensile strength.</title>
        <authorList>
            <person name="Kono N."/>
            <person name="Nakamura H."/>
            <person name="Ohtoshi R."/>
            <person name="Tomita M."/>
            <person name="Numata K."/>
            <person name="Arakawa K."/>
        </authorList>
    </citation>
    <scope>NUCLEOTIDE SEQUENCE [LARGE SCALE GENOMIC DNA]</scope>
</reference>
<dbReference type="EMBL" id="BGZK01000412">
    <property type="protein sequence ID" value="GBP42119.1"/>
    <property type="molecule type" value="Genomic_DNA"/>
</dbReference>
<dbReference type="Proteomes" id="UP000299102">
    <property type="component" value="Unassembled WGS sequence"/>
</dbReference>
<keyword evidence="3" id="KW-1185">Reference proteome</keyword>